<evidence type="ECO:0000256" key="2">
    <source>
        <dbReference type="SAM" id="MobiDB-lite"/>
    </source>
</evidence>
<evidence type="ECO:0000256" key="1">
    <source>
        <dbReference type="SAM" id="Coils"/>
    </source>
</evidence>
<reference evidence="4 5" key="1">
    <citation type="submission" date="2020-08" db="EMBL/GenBank/DDBJ databases">
        <title>Sequencing the genomes of 1000 actinobacteria strains.</title>
        <authorList>
            <person name="Klenk H.-P."/>
        </authorList>
    </citation>
    <scope>NUCLEOTIDE SEQUENCE [LARGE SCALE GENOMIC DNA]</scope>
    <source>
        <strain evidence="4 5">DSM 44936</strain>
    </source>
</reference>
<proteinExistence type="predicted"/>
<feature type="coiled-coil region" evidence="1">
    <location>
        <begin position="389"/>
        <end position="441"/>
    </location>
</feature>
<keyword evidence="5" id="KW-1185">Reference proteome</keyword>
<keyword evidence="3" id="KW-0472">Membrane</keyword>
<keyword evidence="1" id="KW-0175">Coiled coil</keyword>
<accession>A0A7X0IK29</accession>
<sequence length="453" mass="47794">MSMDLSAEQTAASPAEPEGVVTPLAAPTPEDPAAPPTLTEYASELIDHLAAHQTPPSPAQSVLYPPAHWLAPAIEALLLILRDEDPTVPLHHATELNDEHTALFLCLTLAVGGYGDRVHASWLGTAFGDLTTGTPVTQGQRALWTAAARGAYGPAGKIFVLRKLDAAAVPSTTEPDRWLKALTPGDPVIDPSPALTTLPQLAELPEIARPVQAAARLSALLTRCTEITTPSDAAQSPGDHPLTALRSLIGAQETPPTRSLTDHLLDDVRDGADPRLAAIAFHVAAPVVRAAAEELAEETRIPPPDELTVPIDGHPVLLRPEGPDAASLTAAEQAITSAGEARLSGRWLAYGPALLPIVALVLAFTVSELFAVASLVLGGVAGVILWRRSQREQAEARRVQQEIAELHAKADSAVWALHDHAREALQRADQASADLATLTRLLRRGPAIADPRP</sequence>
<keyword evidence="3" id="KW-0812">Transmembrane</keyword>
<evidence type="ECO:0000313" key="4">
    <source>
        <dbReference type="EMBL" id="MBB6476662.1"/>
    </source>
</evidence>
<dbReference type="Proteomes" id="UP000555564">
    <property type="component" value="Unassembled WGS sequence"/>
</dbReference>
<organism evidence="4 5">
    <name type="scientific">Sphaerisporangium rubeum</name>
    <dbReference type="NCBI Taxonomy" id="321317"/>
    <lineage>
        <taxon>Bacteria</taxon>
        <taxon>Bacillati</taxon>
        <taxon>Actinomycetota</taxon>
        <taxon>Actinomycetes</taxon>
        <taxon>Streptosporangiales</taxon>
        <taxon>Streptosporangiaceae</taxon>
        <taxon>Sphaerisporangium</taxon>
    </lineage>
</organism>
<name>A0A7X0IK29_9ACTN</name>
<dbReference type="EMBL" id="JACHIU010000001">
    <property type="protein sequence ID" value="MBB6476662.1"/>
    <property type="molecule type" value="Genomic_DNA"/>
</dbReference>
<keyword evidence="3" id="KW-1133">Transmembrane helix</keyword>
<feature type="transmembrane region" description="Helical" evidence="3">
    <location>
        <begin position="370"/>
        <end position="388"/>
    </location>
</feature>
<comment type="caution">
    <text evidence="4">The sequence shown here is derived from an EMBL/GenBank/DDBJ whole genome shotgun (WGS) entry which is preliminary data.</text>
</comment>
<dbReference type="AlphaFoldDB" id="A0A7X0IK29"/>
<gene>
    <name evidence="4" type="ORF">BJ992_006093</name>
</gene>
<feature type="region of interest" description="Disordered" evidence="2">
    <location>
        <begin position="1"/>
        <end position="37"/>
    </location>
</feature>
<protein>
    <submittedName>
        <fullName evidence="4">Uncharacterized protein</fullName>
    </submittedName>
</protein>
<evidence type="ECO:0000256" key="3">
    <source>
        <dbReference type="SAM" id="Phobius"/>
    </source>
</evidence>
<evidence type="ECO:0000313" key="5">
    <source>
        <dbReference type="Proteomes" id="UP000555564"/>
    </source>
</evidence>